<evidence type="ECO:0000313" key="5">
    <source>
        <dbReference type="EMBL" id="CAE7451420.1"/>
    </source>
</evidence>
<keyword evidence="6" id="KW-1185">Reference proteome</keyword>
<evidence type="ECO:0000313" key="6">
    <source>
        <dbReference type="Proteomes" id="UP000604046"/>
    </source>
</evidence>
<dbReference type="GO" id="GO:0016787">
    <property type="term" value="F:hydrolase activity"/>
    <property type="evidence" value="ECO:0007669"/>
    <property type="project" value="UniProtKB-KW"/>
</dbReference>
<comment type="caution">
    <text evidence="5">The sequence shown here is derived from an EMBL/GenBank/DDBJ whole genome shotgun (WGS) entry which is preliminary data.</text>
</comment>
<evidence type="ECO:0000256" key="1">
    <source>
        <dbReference type="ARBA" id="ARBA00006499"/>
    </source>
</evidence>
<proteinExistence type="inferred from homology"/>
<organism evidence="5 6">
    <name type="scientific">Symbiodinium natans</name>
    <dbReference type="NCBI Taxonomy" id="878477"/>
    <lineage>
        <taxon>Eukaryota</taxon>
        <taxon>Sar</taxon>
        <taxon>Alveolata</taxon>
        <taxon>Dinophyceae</taxon>
        <taxon>Suessiales</taxon>
        <taxon>Symbiodiniaceae</taxon>
        <taxon>Symbiodinium</taxon>
    </lineage>
</organism>
<dbReference type="EMBL" id="CAJNDS010002367">
    <property type="protein sequence ID" value="CAE7451420.1"/>
    <property type="molecule type" value="Genomic_DNA"/>
</dbReference>
<dbReference type="Pfam" id="PF02230">
    <property type="entry name" value="Abhydrolase_2"/>
    <property type="match status" value="1"/>
</dbReference>
<keyword evidence="2" id="KW-0378">Hydrolase</keyword>
<dbReference type="InterPro" id="IPR003140">
    <property type="entry name" value="PLipase/COase/thioEstase"/>
</dbReference>
<feature type="domain" description="Phospholipase/carboxylesterase/thioesterase" evidence="4">
    <location>
        <begin position="161"/>
        <end position="265"/>
    </location>
</feature>
<dbReference type="PANTHER" id="PTHR10655:SF17">
    <property type="entry name" value="LYSOPHOSPHOLIPASE-LIKE PROTEIN 1"/>
    <property type="match status" value="1"/>
</dbReference>
<dbReference type="OrthoDB" id="411969at2759"/>
<dbReference type="AlphaFoldDB" id="A0A812RUZ5"/>
<feature type="compositionally biased region" description="Basic and acidic residues" evidence="3">
    <location>
        <begin position="105"/>
        <end position="117"/>
    </location>
</feature>
<dbReference type="Gene3D" id="3.40.50.1820">
    <property type="entry name" value="alpha/beta hydrolase"/>
    <property type="match status" value="1"/>
</dbReference>
<gene>
    <name evidence="5" type="ORF">SNAT2548_LOCUS24716</name>
</gene>
<dbReference type="PANTHER" id="PTHR10655">
    <property type="entry name" value="LYSOPHOSPHOLIPASE-RELATED"/>
    <property type="match status" value="1"/>
</dbReference>
<evidence type="ECO:0000256" key="2">
    <source>
        <dbReference type="ARBA" id="ARBA00022801"/>
    </source>
</evidence>
<name>A0A812RUZ5_9DINO</name>
<sequence length="284" mass="30823">MPGAATDDARRLALGDADVRRCGLPSSSTQGPVKLVLVYFHGSGTPFRVEQERLFTPPRALRLLAAGVAVVLPASPLRDGAVHFWYSTDKDVLLDLLKKAKKQEEVEESTRHAEHATDVTATSASPQSAVDLLKDGEPAFLDHSRATAQRVVEEARNVMGLRFASVALGGFSQGAAVAMDAALHLPARPAALGFFSGSLMCRRRWRERLSTLKGWADLPLVQGHGRGDWAVGVNGGRWMRDFCRDEIGMQQAEYHEFQGGHTIPPDLADRFMEVLLLAAGAEST</sequence>
<evidence type="ECO:0000259" key="4">
    <source>
        <dbReference type="Pfam" id="PF02230"/>
    </source>
</evidence>
<dbReference type="InterPro" id="IPR029058">
    <property type="entry name" value="AB_hydrolase_fold"/>
</dbReference>
<reference evidence="5" key="1">
    <citation type="submission" date="2021-02" db="EMBL/GenBank/DDBJ databases">
        <authorList>
            <person name="Dougan E. K."/>
            <person name="Rhodes N."/>
            <person name="Thang M."/>
            <person name="Chan C."/>
        </authorList>
    </citation>
    <scope>NUCLEOTIDE SEQUENCE</scope>
</reference>
<protein>
    <recommendedName>
        <fullName evidence="4">Phospholipase/carboxylesterase/thioesterase domain-containing protein</fullName>
    </recommendedName>
</protein>
<dbReference type="InterPro" id="IPR050565">
    <property type="entry name" value="LYPA1-2/EST-like"/>
</dbReference>
<dbReference type="SUPFAM" id="SSF53474">
    <property type="entry name" value="alpha/beta-Hydrolases"/>
    <property type="match status" value="1"/>
</dbReference>
<feature type="region of interest" description="Disordered" evidence="3">
    <location>
        <begin position="105"/>
        <end position="127"/>
    </location>
</feature>
<dbReference type="Proteomes" id="UP000604046">
    <property type="component" value="Unassembled WGS sequence"/>
</dbReference>
<comment type="similarity">
    <text evidence="1">Belongs to the AB hydrolase superfamily. AB hydrolase 2 family.</text>
</comment>
<accession>A0A812RUZ5</accession>
<evidence type="ECO:0000256" key="3">
    <source>
        <dbReference type="SAM" id="MobiDB-lite"/>
    </source>
</evidence>